<protein>
    <recommendedName>
        <fullName evidence="11">Isopentenyl-diphosphate delta-isomerase</fullName>
        <shortName evidence="11">IPP isomerase</shortName>
        <ecNumber evidence="11">5.3.3.2</ecNumber>
    </recommendedName>
    <alternativeName>
        <fullName evidence="11">Isopentenyl diphosphate:dimethylallyl diphosphate isomerase</fullName>
    </alternativeName>
    <alternativeName>
        <fullName evidence="11">Isopentenyl pyrophosphate isomerase</fullName>
    </alternativeName>
    <alternativeName>
        <fullName evidence="11">Type 2 isopentenyl diphosphate isomerase</fullName>
        <shortName evidence="11">IDI-2</shortName>
    </alternativeName>
</protein>
<evidence type="ECO:0000259" key="12">
    <source>
        <dbReference type="Pfam" id="PF01070"/>
    </source>
</evidence>
<evidence type="ECO:0000256" key="9">
    <source>
        <dbReference type="ARBA" id="ARBA00023235"/>
    </source>
</evidence>
<evidence type="ECO:0000313" key="13">
    <source>
        <dbReference type="EMBL" id="MFC4651927.1"/>
    </source>
</evidence>
<dbReference type="InterPro" id="IPR013785">
    <property type="entry name" value="Aldolase_TIM"/>
</dbReference>
<comment type="subcellular location">
    <subcellularLocation>
        <location evidence="11">Cytoplasm</location>
    </subcellularLocation>
</comment>
<evidence type="ECO:0000256" key="5">
    <source>
        <dbReference type="ARBA" id="ARBA00022723"/>
    </source>
</evidence>
<keyword evidence="7 11" id="KW-0521">NADP</keyword>
<comment type="cofactor">
    <cofactor evidence="11">
        <name>NADPH</name>
        <dbReference type="ChEBI" id="CHEBI:57783"/>
    </cofactor>
</comment>
<dbReference type="Gene3D" id="3.20.20.70">
    <property type="entry name" value="Aldolase class I"/>
    <property type="match status" value="1"/>
</dbReference>
<keyword evidence="9 11" id="KW-0413">Isomerase</keyword>
<dbReference type="NCBIfam" id="TIGR02151">
    <property type="entry name" value="IPP_isom_2"/>
    <property type="match status" value="1"/>
</dbReference>
<dbReference type="HAMAP" id="MF_00354">
    <property type="entry name" value="Idi_2"/>
    <property type="match status" value="1"/>
</dbReference>
<dbReference type="InterPro" id="IPR011179">
    <property type="entry name" value="IPdP_isomerase"/>
</dbReference>
<sequence length="348" mass="38441">MTEKEIHQHRKDEHLSLAVKYWKKGLETPSGLGFQDLRLVPQALPEIALNEVDLSVPIFGGRFDFPFYIEAMTGGSAHGDKLNEQLAEIAANQHLALAVGSQSIALKFPELAAGFARVREINPTGFIFANIGAGHGLEQAKRAVDMLKANALEIHINTAQELTMKENEGDRSFYWLENIHEIAEKLDVPVIVKEVGFGISRGIFEQLKQTAVSAVNVGGKSGTDFAWIEHQRGGDFELIGHGFTTVESLLEAQFAKTQLPVIATGGIRCAEDVFKSQILGAILVSSAGFILQNLIQDGPDKVEQILENWKSDLTKFYTLFGVKNLTELSKIETLYSADMRAFIEQRNF</sequence>
<keyword evidence="8 11" id="KW-0414">Isoprene biosynthesis</keyword>
<evidence type="ECO:0000256" key="4">
    <source>
        <dbReference type="ARBA" id="ARBA00022643"/>
    </source>
</evidence>
<dbReference type="SUPFAM" id="SSF51395">
    <property type="entry name" value="FMN-linked oxidoreductases"/>
    <property type="match status" value="1"/>
</dbReference>
<dbReference type="CDD" id="cd02811">
    <property type="entry name" value="IDI-2_FMN"/>
    <property type="match status" value="1"/>
</dbReference>
<feature type="binding site" evidence="11">
    <location>
        <begin position="287"/>
        <end position="288"/>
    </location>
    <ligand>
        <name>FMN</name>
        <dbReference type="ChEBI" id="CHEBI:58210"/>
    </ligand>
</feature>
<dbReference type="PIRSF" id="PIRSF003314">
    <property type="entry name" value="IPP_isomerase"/>
    <property type="match status" value="1"/>
</dbReference>
<keyword evidence="4 11" id="KW-0288">FMN</keyword>
<comment type="subunit">
    <text evidence="10 11">Homooctamer. Dimer of tetramers.</text>
</comment>
<feature type="domain" description="FMN-dependent dehydrogenase" evidence="12">
    <location>
        <begin position="159"/>
        <end position="329"/>
    </location>
</feature>
<keyword evidence="3 11" id="KW-0285">Flavoprotein</keyword>
<keyword evidence="6 11" id="KW-0460">Magnesium</keyword>
<accession>A0ABV9JBT1</accession>
<dbReference type="PANTHER" id="PTHR43665">
    <property type="entry name" value="ISOPENTENYL-DIPHOSPHATE DELTA-ISOMERASE"/>
    <property type="match status" value="1"/>
</dbReference>
<dbReference type="GO" id="GO:0004452">
    <property type="term" value="F:isopentenyl-diphosphate delta-isomerase activity"/>
    <property type="evidence" value="ECO:0007669"/>
    <property type="project" value="UniProtKB-EC"/>
</dbReference>
<evidence type="ECO:0000256" key="3">
    <source>
        <dbReference type="ARBA" id="ARBA00022630"/>
    </source>
</evidence>
<keyword evidence="2 11" id="KW-0963">Cytoplasm</keyword>
<comment type="catalytic activity">
    <reaction evidence="11">
        <text>isopentenyl diphosphate = dimethylallyl diphosphate</text>
        <dbReference type="Rhea" id="RHEA:23284"/>
        <dbReference type="ChEBI" id="CHEBI:57623"/>
        <dbReference type="ChEBI" id="CHEBI:128769"/>
        <dbReference type="EC" id="5.3.3.2"/>
    </reaction>
</comment>
<feature type="binding site" evidence="11">
    <location>
        <position position="223"/>
    </location>
    <ligand>
        <name>FMN</name>
        <dbReference type="ChEBI" id="CHEBI:58210"/>
    </ligand>
</feature>
<comment type="similarity">
    <text evidence="11">Belongs to the IPP isomerase type 2 family.</text>
</comment>
<comment type="function">
    <text evidence="11">Involved in the biosynthesis of isoprenoids. Catalyzes the 1,3-allylic rearrangement of the homoallylic substrate isopentenyl (IPP) to its allylic isomer, dimethylallyl diphosphate (DMAPP).</text>
</comment>
<evidence type="ECO:0000256" key="1">
    <source>
        <dbReference type="ARBA" id="ARBA00001917"/>
    </source>
</evidence>
<keyword evidence="5 11" id="KW-0479">Metal-binding</keyword>
<evidence type="ECO:0000256" key="10">
    <source>
        <dbReference type="ARBA" id="ARBA00025810"/>
    </source>
</evidence>
<evidence type="ECO:0000256" key="7">
    <source>
        <dbReference type="ARBA" id="ARBA00022857"/>
    </source>
</evidence>
<dbReference type="PANTHER" id="PTHR43665:SF1">
    <property type="entry name" value="ISOPENTENYL-DIPHOSPHATE DELTA-ISOMERASE"/>
    <property type="match status" value="1"/>
</dbReference>
<evidence type="ECO:0000256" key="8">
    <source>
        <dbReference type="ARBA" id="ARBA00023229"/>
    </source>
</evidence>
<evidence type="ECO:0000256" key="11">
    <source>
        <dbReference type="HAMAP-Rule" id="MF_00354"/>
    </source>
</evidence>
<feature type="binding site" evidence="11">
    <location>
        <begin position="10"/>
        <end position="11"/>
    </location>
    <ligand>
        <name>substrate</name>
    </ligand>
</feature>
<feature type="binding site" evidence="11">
    <location>
        <begin position="266"/>
        <end position="268"/>
    </location>
    <ligand>
        <name>FMN</name>
        <dbReference type="ChEBI" id="CHEBI:58210"/>
    </ligand>
</feature>
<feature type="binding site" evidence="11">
    <location>
        <position position="101"/>
    </location>
    <ligand>
        <name>FMN</name>
        <dbReference type="ChEBI" id="CHEBI:58210"/>
    </ligand>
</feature>
<comment type="caution">
    <text evidence="13">The sequence shown here is derived from an EMBL/GenBank/DDBJ whole genome shotgun (WGS) entry which is preliminary data.</text>
</comment>
<evidence type="ECO:0000256" key="2">
    <source>
        <dbReference type="ARBA" id="ARBA00022490"/>
    </source>
</evidence>
<comment type="cofactor">
    <cofactor evidence="1 11">
        <name>FMN</name>
        <dbReference type="ChEBI" id="CHEBI:58210"/>
    </cofactor>
</comment>
<gene>
    <name evidence="11 13" type="primary">fni</name>
    <name evidence="13" type="ORF">ACFO26_03315</name>
</gene>
<evidence type="ECO:0000313" key="14">
    <source>
        <dbReference type="Proteomes" id="UP001595987"/>
    </source>
</evidence>
<reference evidence="14" key="1">
    <citation type="journal article" date="2019" name="Int. J. Syst. Evol. Microbiol.">
        <title>The Global Catalogue of Microorganisms (GCM) 10K type strain sequencing project: providing services to taxonomists for standard genome sequencing and annotation.</title>
        <authorList>
            <consortium name="The Broad Institute Genomics Platform"/>
            <consortium name="The Broad Institute Genome Sequencing Center for Infectious Disease"/>
            <person name="Wu L."/>
            <person name="Ma J."/>
        </authorList>
    </citation>
    <scope>NUCLEOTIDE SEQUENCE [LARGE SCALE GENOMIC DNA]</scope>
    <source>
        <strain evidence="14">CCUG 63287</strain>
    </source>
</reference>
<dbReference type="Pfam" id="PF01070">
    <property type="entry name" value="FMN_dh"/>
    <property type="match status" value="1"/>
</dbReference>
<evidence type="ECO:0000256" key="6">
    <source>
        <dbReference type="ARBA" id="ARBA00022842"/>
    </source>
</evidence>
<feature type="binding site" evidence="11">
    <location>
        <position position="161"/>
    </location>
    <ligand>
        <name>Mg(2+)</name>
        <dbReference type="ChEBI" id="CHEBI:18420"/>
    </ligand>
</feature>
<dbReference type="EC" id="5.3.3.2" evidence="11"/>
<comment type="caution">
    <text evidence="11">Lacks conserved residue(s) required for the propagation of feature annotation.</text>
</comment>
<feature type="binding site" evidence="11">
    <location>
        <begin position="71"/>
        <end position="73"/>
    </location>
    <ligand>
        <name>FMN</name>
        <dbReference type="ChEBI" id="CHEBI:58210"/>
    </ligand>
</feature>
<dbReference type="Proteomes" id="UP001595987">
    <property type="component" value="Unassembled WGS sequence"/>
</dbReference>
<comment type="cofactor">
    <cofactor evidence="11">
        <name>Mg(2+)</name>
        <dbReference type="ChEBI" id="CHEBI:18420"/>
    </cofactor>
</comment>
<keyword evidence="14" id="KW-1185">Reference proteome</keyword>
<feature type="binding site" evidence="11">
    <location>
        <position position="130"/>
    </location>
    <ligand>
        <name>FMN</name>
        <dbReference type="ChEBI" id="CHEBI:58210"/>
    </ligand>
</feature>
<proteinExistence type="inferred from homology"/>
<dbReference type="EMBL" id="JBHSGD010000004">
    <property type="protein sequence ID" value="MFC4651927.1"/>
    <property type="molecule type" value="Genomic_DNA"/>
</dbReference>
<dbReference type="RefSeq" id="WP_213533736.1">
    <property type="nucleotide sequence ID" value="NZ_BOVQ01000002.1"/>
</dbReference>
<dbReference type="InterPro" id="IPR000262">
    <property type="entry name" value="FMN-dep_DH"/>
</dbReference>
<feature type="binding site" evidence="11">
    <location>
        <position position="160"/>
    </location>
    <ligand>
        <name>substrate</name>
    </ligand>
</feature>
<organism evidence="13 14">
    <name type="scientific">Lactococcus nasutitermitis</name>
    <dbReference type="NCBI Taxonomy" id="1652957"/>
    <lineage>
        <taxon>Bacteria</taxon>
        <taxon>Bacillati</taxon>
        <taxon>Bacillota</taxon>
        <taxon>Bacilli</taxon>
        <taxon>Lactobacillales</taxon>
        <taxon>Streptococcaceae</taxon>
        <taxon>Lactococcus</taxon>
    </lineage>
</organism>
<name>A0ABV9JBT1_9LACT</name>
<feature type="binding site" evidence="11">
    <location>
        <position position="193"/>
    </location>
    <ligand>
        <name>FMN</name>
        <dbReference type="ChEBI" id="CHEBI:58210"/>
    </ligand>
</feature>